<organism evidence="2">
    <name type="scientific">uncultured spirochete</name>
    <dbReference type="NCBI Taxonomy" id="156406"/>
    <lineage>
        <taxon>Bacteria</taxon>
        <taxon>Pseudomonadati</taxon>
        <taxon>Spirochaetota</taxon>
        <taxon>Spirochaetia</taxon>
        <taxon>Spirochaetales</taxon>
        <taxon>environmental samples</taxon>
    </lineage>
</organism>
<dbReference type="EMBL" id="FWDM01000027">
    <property type="protein sequence ID" value="SLM14389.1"/>
    <property type="molecule type" value="Genomic_DNA"/>
</dbReference>
<dbReference type="AlphaFoldDB" id="A0A3P3XK47"/>
<dbReference type="PROSITE" id="PS51257">
    <property type="entry name" value="PROKAR_LIPOPROTEIN"/>
    <property type="match status" value="1"/>
</dbReference>
<proteinExistence type="predicted"/>
<dbReference type="InterPro" id="IPR035986">
    <property type="entry name" value="PKD_dom_sf"/>
</dbReference>
<feature type="domain" description="PKD" evidence="1">
    <location>
        <begin position="136"/>
        <end position="226"/>
    </location>
</feature>
<dbReference type="SUPFAM" id="SSF49299">
    <property type="entry name" value="PKD domain"/>
    <property type="match status" value="1"/>
</dbReference>
<protein>
    <recommendedName>
        <fullName evidence="1">PKD domain-containing protein</fullName>
    </recommendedName>
</protein>
<dbReference type="InterPro" id="IPR000601">
    <property type="entry name" value="PKD_dom"/>
</dbReference>
<accession>A0A3P3XK47</accession>
<name>A0A3P3XK47_9SPIR</name>
<gene>
    <name evidence="2" type="ORF">SPIROBIBN47_330005</name>
</gene>
<dbReference type="Pfam" id="PF18911">
    <property type="entry name" value="PKD_4"/>
    <property type="match status" value="1"/>
</dbReference>
<dbReference type="Gene3D" id="2.60.40.10">
    <property type="entry name" value="Immunoglobulins"/>
    <property type="match status" value="2"/>
</dbReference>
<sequence length="347" mass="36878">MKKLKLIMIFAMLVIILFTSCDLLKPTGTLTLSATDPWLPTITFSGQKTQLEKDQTMTVTATVSPAPDTYAWYLDGKAISGATTNSLTIGSTLEIGTHVITLIVGKGDYRSSEEFSMEVIPVAAAATLAINPATITNGTINTTYTFTLTAASLPANLTQVKFNWNFGDGTTDSETVTVSNKTASTTISHAYTADSAYGLVVTIDDGTNTLATAYASILIGTANAGTNYDLTVLDQWTAANSGGYGITVDTWDISTLPNGVVFDLKFDAYSMPDKFIVEYPDGTIVYNSGWRGDASYEGPKYPGGIAGIGAGQSLAMFAKGTQQYFKITIIGGESGTAWEYSMKARQP</sequence>
<evidence type="ECO:0000313" key="2">
    <source>
        <dbReference type="EMBL" id="SLM14389.1"/>
    </source>
</evidence>
<dbReference type="InterPro" id="IPR013783">
    <property type="entry name" value="Ig-like_fold"/>
</dbReference>
<dbReference type="PROSITE" id="PS50093">
    <property type="entry name" value="PKD"/>
    <property type="match status" value="1"/>
</dbReference>
<evidence type="ECO:0000259" key="1">
    <source>
        <dbReference type="PROSITE" id="PS50093"/>
    </source>
</evidence>
<reference evidence="2" key="1">
    <citation type="submission" date="2017-02" db="EMBL/GenBank/DDBJ databases">
        <authorList>
            <person name="Regsiter A."/>
            <person name="William W."/>
        </authorList>
    </citation>
    <scope>NUCLEOTIDE SEQUENCE</scope>
    <source>
        <strain evidence="2">Bib</strain>
    </source>
</reference>